<dbReference type="RefSeq" id="WP_093716807.1">
    <property type="nucleotide sequence ID" value="NZ_FONG01000023.1"/>
</dbReference>
<evidence type="ECO:0000259" key="5">
    <source>
        <dbReference type="Pfam" id="PF02278"/>
    </source>
</evidence>
<keyword evidence="2" id="KW-0732">Signal</keyword>
<dbReference type="Gene3D" id="2.60.220.10">
    <property type="entry name" value="Polysaccharide lyase family 8-like, C-terminal"/>
    <property type="match status" value="1"/>
</dbReference>
<reference evidence="9" key="1">
    <citation type="submission" date="2016-10" db="EMBL/GenBank/DDBJ databases">
        <authorList>
            <person name="Varghese N."/>
            <person name="Submissions S."/>
        </authorList>
    </citation>
    <scope>NUCLEOTIDE SEQUENCE [LARGE SCALE GENOMIC DNA]</scope>
    <source>
        <strain evidence="9">CGMCC 4.3510</strain>
    </source>
</reference>
<dbReference type="InterPro" id="IPR038970">
    <property type="entry name" value="Lyase_8"/>
</dbReference>
<accession>A0A1I2KIS5</accession>
<feature type="domain" description="Polysaccharide lyase family 8 C-terminal" evidence="6">
    <location>
        <begin position="690"/>
        <end position="753"/>
    </location>
</feature>
<dbReference type="SUPFAM" id="SSF48230">
    <property type="entry name" value="Chondroitin AC/alginate lyase"/>
    <property type="match status" value="1"/>
</dbReference>
<evidence type="ECO:0000256" key="4">
    <source>
        <dbReference type="PIRSR" id="PIRSR638970-1"/>
    </source>
</evidence>
<dbReference type="InterPro" id="IPR014718">
    <property type="entry name" value="GH-type_carb-bd"/>
</dbReference>
<dbReference type="SUPFAM" id="SSF74650">
    <property type="entry name" value="Galactose mutarotase-like"/>
    <property type="match status" value="1"/>
</dbReference>
<evidence type="ECO:0000313" key="9">
    <source>
        <dbReference type="Proteomes" id="UP000199323"/>
    </source>
</evidence>
<dbReference type="CDD" id="cd01083">
    <property type="entry name" value="GAG_Lyase"/>
    <property type="match status" value="1"/>
</dbReference>
<dbReference type="GO" id="GO:0016837">
    <property type="term" value="F:carbon-oxygen lyase activity, acting on polysaccharides"/>
    <property type="evidence" value="ECO:0007669"/>
    <property type="project" value="UniProtKB-ARBA"/>
</dbReference>
<sequence>MSADSAASADRTPRGITRRSTLVAGAMLAPAWFLGSAAGSPGRAAAATASDYATVRDQWRGTLIGAYDTSDQVIARYAQASADTAHGLWSTLNTANSRTYLWQDLDSSTVSAVQRDVVGRLRQLALAYASPGSSLSGSTALLADLRSALDWFLAHKYGVGASYDNWWDFQIGIPLALNDICVALYDKLTAAEIATAMAAIARYLPDPSRVGGGTATGANLNWTCAITTVRGALSEDGAVIDNAMTAIAKLFPYSTSGDGFYPDGGFIQHGVFAYNGSYGVSLLQYLTYLLVAVQGTPWAATADQVERVHTWTQTNYRPWIYRGAFMDMVRGRALSRFYENDHRIGRLTTATLLQLARVFPAAQALTLRSQAKGWIAADTYQDFFTYDSVPLEQVRISSIALGRAVVADSAIPTAAESTASVVATSMARVVHRRPAFAFAIAMDGTHIKPYESANKENLQGWYTGEGATYLYLPTQPGHWVNEYWPTANKYRLPGVTLDTKTLALGANRGSANTWTGGALLDGNVAAGMGLAFNVQTLTGRKSWFCIEDVVICLGAGISSTDGHTVESVIENRNIGPNGRANIHADGSVVLATPSSTPTVLQPRWVFVDNLGGYVFPVGGHVTMVREDRTGKWTDMDHRGVYDDTAAYTRRFITMWVDHGVSPTAGSYRYYQLPAATSAQTEAFAAANDVTVAANTAQVQAVRRADSGVAMANVWQAGAPKAAGIQVDRTASVVTARKDGRLSVAVSDPTRQLTGTVTVTVDGAVSAVTSTDPGVTVLATSPNVKLAVAVGGAAGRTFVARFTV</sequence>
<keyword evidence="3 8" id="KW-0456">Lyase</keyword>
<evidence type="ECO:0000259" key="7">
    <source>
        <dbReference type="Pfam" id="PF08124"/>
    </source>
</evidence>
<organism evidence="8 9">
    <name type="scientific">Actinacidiphila alni</name>
    <dbReference type="NCBI Taxonomy" id="380248"/>
    <lineage>
        <taxon>Bacteria</taxon>
        <taxon>Bacillati</taxon>
        <taxon>Actinomycetota</taxon>
        <taxon>Actinomycetes</taxon>
        <taxon>Kitasatosporales</taxon>
        <taxon>Streptomycetaceae</taxon>
        <taxon>Actinacidiphila</taxon>
    </lineage>
</organism>
<name>A0A1I2KIS5_9ACTN</name>
<protein>
    <submittedName>
        <fullName evidence="8">Hyaluronate lyase</fullName>
    </submittedName>
</protein>
<dbReference type="PANTHER" id="PTHR38481">
    <property type="entry name" value="HYALURONATE LYASE"/>
    <property type="match status" value="1"/>
</dbReference>
<keyword evidence="9" id="KW-1185">Reference proteome</keyword>
<dbReference type="InterPro" id="IPR006311">
    <property type="entry name" value="TAT_signal"/>
</dbReference>
<dbReference type="Pfam" id="PF02278">
    <property type="entry name" value="Lyase_8"/>
    <property type="match status" value="1"/>
</dbReference>
<dbReference type="InterPro" id="IPR004103">
    <property type="entry name" value="Lyase_8_C"/>
</dbReference>
<feature type="domain" description="Polysaccharide lyase family 8 central" evidence="5">
    <location>
        <begin position="425"/>
        <end position="675"/>
    </location>
</feature>
<dbReference type="STRING" id="380248.SAMN05216251_12382"/>
<dbReference type="InterPro" id="IPR011071">
    <property type="entry name" value="Lyase_8-like_C"/>
</dbReference>
<dbReference type="AlphaFoldDB" id="A0A1I2KIS5"/>
<dbReference type="Pfam" id="PF02884">
    <property type="entry name" value="Lyase_8_C"/>
    <property type="match status" value="1"/>
</dbReference>
<dbReference type="SUPFAM" id="SSF49863">
    <property type="entry name" value="Hyaluronate lyase-like, C-terminal domain"/>
    <property type="match status" value="1"/>
</dbReference>
<dbReference type="OrthoDB" id="6636047at2"/>
<evidence type="ECO:0000313" key="8">
    <source>
        <dbReference type="EMBL" id="SFF66238.1"/>
    </source>
</evidence>
<dbReference type="EMBL" id="FONG01000023">
    <property type="protein sequence ID" value="SFF66238.1"/>
    <property type="molecule type" value="Genomic_DNA"/>
</dbReference>
<comment type="similarity">
    <text evidence="1">Belongs to the polysaccharide lyase 8 family.</text>
</comment>
<feature type="active site" evidence="4">
    <location>
        <position position="332"/>
    </location>
</feature>
<proteinExistence type="inferred from homology"/>
<dbReference type="PANTHER" id="PTHR38481:SF1">
    <property type="entry name" value="HYALURONATE LYASE"/>
    <property type="match status" value="1"/>
</dbReference>
<dbReference type="GO" id="GO:0005975">
    <property type="term" value="P:carbohydrate metabolic process"/>
    <property type="evidence" value="ECO:0007669"/>
    <property type="project" value="InterPro"/>
</dbReference>
<dbReference type="InterPro" id="IPR011013">
    <property type="entry name" value="Gal_mutarotase_sf_dom"/>
</dbReference>
<feature type="domain" description="Polysaccharide lyase 8 N-terminal alpha-helical" evidence="7">
    <location>
        <begin position="59"/>
        <end position="370"/>
    </location>
</feature>
<dbReference type="Pfam" id="PF08124">
    <property type="entry name" value="Lyase_8_N"/>
    <property type="match status" value="1"/>
</dbReference>
<dbReference type="InterPro" id="IPR008929">
    <property type="entry name" value="Chondroitin_lyas"/>
</dbReference>
<evidence type="ECO:0000256" key="2">
    <source>
        <dbReference type="ARBA" id="ARBA00022729"/>
    </source>
</evidence>
<dbReference type="GO" id="GO:0030246">
    <property type="term" value="F:carbohydrate binding"/>
    <property type="evidence" value="ECO:0007669"/>
    <property type="project" value="InterPro"/>
</dbReference>
<dbReference type="PROSITE" id="PS51318">
    <property type="entry name" value="TAT"/>
    <property type="match status" value="1"/>
</dbReference>
<dbReference type="Gene3D" id="2.70.98.10">
    <property type="match status" value="1"/>
</dbReference>
<dbReference type="GO" id="GO:0005576">
    <property type="term" value="C:extracellular region"/>
    <property type="evidence" value="ECO:0007669"/>
    <property type="project" value="InterPro"/>
</dbReference>
<dbReference type="InterPro" id="IPR003159">
    <property type="entry name" value="Lyase_8_central_dom"/>
</dbReference>
<dbReference type="InterPro" id="IPR012970">
    <property type="entry name" value="Lyase_8_alpha_N"/>
</dbReference>
<dbReference type="Proteomes" id="UP000199323">
    <property type="component" value="Unassembled WGS sequence"/>
</dbReference>
<feature type="active site" evidence="4">
    <location>
        <position position="278"/>
    </location>
</feature>
<evidence type="ECO:0000259" key="6">
    <source>
        <dbReference type="Pfam" id="PF02884"/>
    </source>
</evidence>
<feature type="active site" evidence="4">
    <location>
        <position position="269"/>
    </location>
</feature>
<evidence type="ECO:0000256" key="3">
    <source>
        <dbReference type="ARBA" id="ARBA00023239"/>
    </source>
</evidence>
<evidence type="ECO:0000256" key="1">
    <source>
        <dbReference type="ARBA" id="ARBA00006699"/>
    </source>
</evidence>
<gene>
    <name evidence="8" type="ORF">SAMN05216251_12382</name>
</gene>
<dbReference type="Gene3D" id="1.50.10.100">
    <property type="entry name" value="Chondroitin AC/alginate lyase"/>
    <property type="match status" value="1"/>
</dbReference>